<evidence type="ECO:0000313" key="2">
    <source>
        <dbReference type="Proteomes" id="UP000251889"/>
    </source>
</evidence>
<gene>
    <name evidence="1" type="ORF">DQQ10_03535</name>
</gene>
<dbReference type="OrthoDB" id="892266at2"/>
<dbReference type="RefSeq" id="WP_112745391.1">
    <property type="nucleotide sequence ID" value="NZ_QMFY01000001.1"/>
</dbReference>
<accession>A0A364Y7T8</accession>
<protein>
    <submittedName>
        <fullName evidence="1">Uncharacterized protein</fullName>
    </submittedName>
</protein>
<evidence type="ECO:0000313" key="1">
    <source>
        <dbReference type="EMBL" id="RAW03176.1"/>
    </source>
</evidence>
<organism evidence="1 2">
    <name type="scientific">Pseudochryseolinea flava</name>
    <dbReference type="NCBI Taxonomy" id="2059302"/>
    <lineage>
        <taxon>Bacteria</taxon>
        <taxon>Pseudomonadati</taxon>
        <taxon>Bacteroidota</taxon>
        <taxon>Cytophagia</taxon>
        <taxon>Cytophagales</taxon>
        <taxon>Fulvivirgaceae</taxon>
        <taxon>Pseudochryseolinea</taxon>
    </lineage>
</organism>
<dbReference type="EMBL" id="QMFY01000001">
    <property type="protein sequence ID" value="RAW03176.1"/>
    <property type="molecule type" value="Genomic_DNA"/>
</dbReference>
<dbReference type="Proteomes" id="UP000251889">
    <property type="component" value="Unassembled WGS sequence"/>
</dbReference>
<keyword evidence="2" id="KW-1185">Reference proteome</keyword>
<proteinExistence type="predicted"/>
<comment type="caution">
    <text evidence="1">The sequence shown here is derived from an EMBL/GenBank/DDBJ whole genome shotgun (WGS) entry which is preliminary data.</text>
</comment>
<reference evidence="1 2" key="1">
    <citation type="submission" date="2018-06" db="EMBL/GenBank/DDBJ databases">
        <title>Chryseolinea flavus sp. nov., a member of the phylum Bacteroidetes isolated from soil.</title>
        <authorList>
            <person name="Li Y."/>
            <person name="Wang J."/>
        </authorList>
    </citation>
    <scope>NUCLEOTIDE SEQUENCE [LARGE SCALE GENOMIC DNA]</scope>
    <source>
        <strain evidence="1 2">SDU1-6</strain>
    </source>
</reference>
<dbReference type="AlphaFoldDB" id="A0A364Y7T8"/>
<dbReference type="PROSITE" id="PS51257">
    <property type="entry name" value="PROKAR_LIPOPROTEIN"/>
    <property type="match status" value="1"/>
</dbReference>
<sequence>MIKYFKGAMLLATVFCTIISCSSPKEKRQPLPFDPSHSDPAAVELVDSVVSAAGGVKAWDDARYFSWTSAAERKIFWDKHNSKVRIESANELYLIDLNDSIVQIKGKEKTTLEDVSNAFAVFNECAQELALPFLLKQFGSTLVYLGEDSLSDGTRVNVLNHKPASDTSLTLTVHIGVKDNLIKQVVKNRKGETTTNSGFWDNYKEYNNLLLSVDRTSGSGPKNLSTEAIDENKFVNF</sequence>
<name>A0A364Y7T8_9BACT</name>